<evidence type="ECO:0000256" key="6">
    <source>
        <dbReference type="SAM" id="MobiDB-lite"/>
    </source>
</evidence>
<comment type="similarity">
    <text evidence="2">Belongs to the glycosyltransferase 47 family.</text>
</comment>
<organism evidence="9 10">
    <name type="scientific">Camellia sinensis var. sinensis</name>
    <name type="common">China tea</name>
    <dbReference type="NCBI Taxonomy" id="542762"/>
    <lineage>
        <taxon>Eukaryota</taxon>
        <taxon>Viridiplantae</taxon>
        <taxon>Streptophyta</taxon>
        <taxon>Embryophyta</taxon>
        <taxon>Tracheophyta</taxon>
        <taxon>Spermatophyta</taxon>
        <taxon>Magnoliopsida</taxon>
        <taxon>eudicotyledons</taxon>
        <taxon>Gunneridae</taxon>
        <taxon>Pentapetalae</taxon>
        <taxon>asterids</taxon>
        <taxon>Ericales</taxon>
        <taxon>Theaceae</taxon>
        <taxon>Camellia</taxon>
    </lineage>
</organism>
<evidence type="ECO:0000313" key="10">
    <source>
        <dbReference type="Proteomes" id="UP000306102"/>
    </source>
</evidence>
<evidence type="ECO:0000259" key="8">
    <source>
        <dbReference type="Pfam" id="PF03016"/>
    </source>
</evidence>
<evidence type="ECO:0000256" key="7">
    <source>
        <dbReference type="SAM" id="Phobius"/>
    </source>
</evidence>
<proteinExistence type="inferred from homology"/>
<dbReference type="GO" id="GO:0016757">
    <property type="term" value="F:glycosyltransferase activity"/>
    <property type="evidence" value="ECO:0007669"/>
    <property type="project" value="UniProtKB-KW"/>
</dbReference>
<comment type="subcellular location">
    <subcellularLocation>
        <location evidence="1">Golgi apparatus membrane</location>
        <topology evidence="1">Single-pass type II membrane protein</topology>
    </subcellularLocation>
</comment>
<dbReference type="Pfam" id="PF03016">
    <property type="entry name" value="Exostosin_GT47"/>
    <property type="match status" value="2"/>
</dbReference>
<dbReference type="EMBL" id="SDRB02010495">
    <property type="protein sequence ID" value="THG06120.1"/>
    <property type="molecule type" value="Genomic_DNA"/>
</dbReference>
<protein>
    <recommendedName>
        <fullName evidence="8">Exostosin GT47 domain-containing protein</fullName>
    </recommendedName>
</protein>
<feature type="domain" description="Exostosin GT47" evidence="8">
    <location>
        <begin position="1038"/>
        <end position="1319"/>
    </location>
</feature>
<feature type="region of interest" description="Disordered" evidence="6">
    <location>
        <begin position="76"/>
        <end position="103"/>
    </location>
</feature>
<dbReference type="Proteomes" id="UP000306102">
    <property type="component" value="Unassembled WGS sequence"/>
</dbReference>
<evidence type="ECO:0000256" key="4">
    <source>
        <dbReference type="ARBA" id="ARBA00022968"/>
    </source>
</evidence>
<keyword evidence="5" id="KW-0333">Golgi apparatus</keyword>
<reference evidence="9 10" key="1">
    <citation type="journal article" date="2018" name="Proc. Natl. Acad. Sci. U.S.A.">
        <title>Draft genome sequence of Camellia sinensis var. sinensis provides insights into the evolution of the tea genome and tea quality.</title>
        <authorList>
            <person name="Wei C."/>
            <person name="Yang H."/>
            <person name="Wang S."/>
            <person name="Zhao J."/>
            <person name="Liu C."/>
            <person name="Gao L."/>
            <person name="Xia E."/>
            <person name="Lu Y."/>
            <person name="Tai Y."/>
            <person name="She G."/>
            <person name="Sun J."/>
            <person name="Cao H."/>
            <person name="Tong W."/>
            <person name="Gao Q."/>
            <person name="Li Y."/>
            <person name="Deng W."/>
            <person name="Jiang X."/>
            <person name="Wang W."/>
            <person name="Chen Q."/>
            <person name="Zhang S."/>
            <person name="Li H."/>
            <person name="Wu J."/>
            <person name="Wang P."/>
            <person name="Li P."/>
            <person name="Shi C."/>
            <person name="Zheng F."/>
            <person name="Jian J."/>
            <person name="Huang B."/>
            <person name="Shan D."/>
            <person name="Shi M."/>
            <person name="Fang C."/>
            <person name="Yue Y."/>
            <person name="Li F."/>
            <person name="Li D."/>
            <person name="Wei S."/>
            <person name="Han B."/>
            <person name="Jiang C."/>
            <person name="Yin Y."/>
            <person name="Xia T."/>
            <person name="Zhang Z."/>
            <person name="Bennetzen J.L."/>
            <person name="Zhao S."/>
            <person name="Wan X."/>
        </authorList>
    </citation>
    <scope>NUCLEOTIDE SEQUENCE [LARGE SCALE GENOMIC DNA]</scope>
    <source>
        <strain evidence="10">cv. Shuchazao</strain>
        <tissue evidence="9">Leaf</tissue>
    </source>
</reference>
<feature type="domain" description="Exostosin GT47" evidence="8">
    <location>
        <begin position="320"/>
        <end position="601"/>
    </location>
</feature>
<name>A0A4S4DSE0_CAMSN</name>
<keyword evidence="4" id="KW-0735">Signal-anchor</keyword>
<gene>
    <name evidence="9" type="ORF">TEA_002009</name>
</gene>
<dbReference type="PANTHER" id="PTHR11062">
    <property type="entry name" value="EXOSTOSIN HEPARAN SULFATE GLYCOSYLTRANSFERASE -RELATED"/>
    <property type="match status" value="1"/>
</dbReference>
<feature type="transmembrane region" description="Helical" evidence="7">
    <location>
        <begin position="18"/>
        <end position="39"/>
    </location>
</feature>
<evidence type="ECO:0000256" key="2">
    <source>
        <dbReference type="ARBA" id="ARBA00010271"/>
    </source>
</evidence>
<keyword evidence="7" id="KW-0812">Transmembrane</keyword>
<dbReference type="PANTHER" id="PTHR11062:SF210">
    <property type="entry name" value="EXOSTOSIN FAMILY PROTEIN"/>
    <property type="match status" value="1"/>
</dbReference>
<keyword evidence="7" id="KW-0472">Membrane</keyword>
<dbReference type="GO" id="GO:0000139">
    <property type="term" value="C:Golgi membrane"/>
    <property type="evidence" value="ECO:0007669"/>
    <property type="project" value="UniProtKB-SubCell"/>
</dbReference>
<evidence type="ECO:0000313" key="9">
    <source>
        <dbReference type="EMBL" id="THG06120.1"/>
    </source>
</evidence>
<comment type="caution">
    <text evidence="9">The sequence shown here is derived from an EMBL/GenBank/DDBJ whole genome shotgun (WGS) entry which is preliminary data.</text>
</comment>
<keyword evidence="10" id="KW-1185">Reference proteome</keyword>
<dbReference type="InterPro" id="IPR004263">
    <property type="entry name" value="Exostosin"/>
</dbReference>
<dbReference type="InterPro" id="IPR040911">
    <property type="entry name" value="Exostosin_GT47"/>
</dbReference>
<accession>A0A4S4DSE0</accession>
<dbReference type="STRING" id="542762.A0A4S4DSE0"/>
<keyword evidence="3" id="KW-0328">Glycosyltransferase</keyword>
<evidence type="ECO:0000256" key="5">
    <source>
        <dbReference type="ARBA" id="ARBA00023034"/>
    </source>
</evidence>
<sequence>MEVGVLFQRLYHIQIQRLLLIIGMIVYVVVLFQLLSFPYKNYMSAPSHTTKGSVFVTVGSKLTSIGIVHRVVNNSTSSDSDVKAGSETEMESDVDGEMDSSFEMDEDGKSCNDIAFESNLDLDKSLRMGNFTQADNSSTPEMVIEFQLGPMGHVKESDKNATLDKTRKTNAFSLPGKVRNQYGFESLRVTSPRNSSNEIGNFDADSRTPLFMEAQSNGTNNELLQTVSASWSNNSLVSGNFIMNRRHVKPTSIYQMTLLLLQSSDSSKSERPKWSSPRDRELQYARLQIENAPTIKNSPELHPSLFRNFSMFVRSYELMERMLKVYIYKEGEKPMFHQPYLRGIYASEGWFMKLIEGNKQFAARDPRKAHLFYLPFSSQKLRSTLHQDILANRQDMEKYLKNYTDIIAKKYRFWNRARGADHFLVACHDWATRITRNNMGSSIRALCNANVARGFRVGKDVSLPVTYIRTSQDPHKDLGGNPPSERPILAFFAGSMHGYLRPILLQYWENKELDMKIVGPMPRDIEGKLKYREYMKSSKYCICARGYEVHTPRVVESIYYECVPVIISDNYVPPFFEVLDWEAFSVFVLERDIPNLRNILLSIPEEQYLAMQQRVKMVQRHFLWHKKAVKYDLFHMTLHSVWYNRVFQCDGRDREEEYVAVGERGGIREGLPEEEVVRSGRKTAGRGKELQGKVAVTHFLCQSLMLPYGNALWSLLPGDGLPIRVKGSFLSRSSSVKSVMISNSVFVNDSDSVDATLFVGMVKNNDKYYVGREIGHIDGSMGENRSMENNMTLGRKDLVNNPKHVEDVIENDDFPSEDFVDLDENSAVENIRDYNSFLEKANESTRSLSPEQIVEPSDGTSAENILEADTTMMPEIRGVVPSPSIVLTPIDSLINITSSVNLASNVSIVIGSASLNRSSGGVEKRVLSKDETHVKLQSDHAMLKNNSAMKNDTLGKKMRCDMPPKTIMSINEMNRLLVRHRRSSRAMRPRWSSIRDQEIIGAKLQIENAPIAMSDGELYAPLFRNVSRFKRSYELMERILKVYIYKDGEKPIFHQPILKGLYASEGWFMKLMEGSKQFVVKNPQKAHLFYMPFSSRMLEYTLYVRNSHNRTNLRQHLKQYSEKIAAKYRFWNRTGGADHFLVACHDWAPYETRHHMEQCIKALCNADVTAGFKIGRDVSLPETYVRSARNPLRDLSGKPPSKRHILAFYAGNMHGYLRPILLKHWKDKDPNMKIFGPMPPGVASKMNYIQHMKSSKYCICPKGYEVNSPRVVEAIFYECVPVIISDNFVPPFFEVLDWGAFSVIIAEKDIVNLKDILVSIPEKKYLDMQLAVQKVQKHFLWHAKPLKYDLFHMTLHSIWYNRVFQIKLR</sequence>
<keyword evidence="7" id="KW-1133">Transmembrane helix</keyword>
<evidence type="ECO:0000256" key="3">
    <source>
        <dbReference type="ARBA" id="ARBA00022676"/>
    </source>
</evidence>
<keyword evidence="3" id="KW-0808">Transferase</keyword>
<feature type="compositionally biased region" description="Acidic residues" evidence="6">
    <location>
        <begin position="88"/>
        <end position="103"/>
    </location>
</feature>
<evidence type="ECO:0000256" key="1">
    <source>
        <dbReference type="ARBA" id="ARBA00004323"/>
    </source>
</evidence>